<organism evidence="12 13">
    <name type="scientific">Symbiobacterium terraclitae</name>
    <dbReference type="NCBI Taxonomy" id="557451"/>
    <lineage>
        <taxon>Bacteria</taxon>
        <taxon>Bacillati</taxon>
        <taxon>Bacillota</taxon>
        <taxon>Clostridia</taxon>
        <taxon>Eubacteriales</taxon>
        <taxon>Symbiobacteriaceae</taxon>
        <taxon>Symbiobacterium</taxon>
    </lineage>
</organism>
<dbReference type="PROSITE" id="PS00647">
    <property type="entry name" value="THYMID_PHOSPHORYLASE"/>
    <property type="match status" value="1"/>
</dbReference>
<proteinExistence type="inferred from homology"/>
<evidence type="ECO:0000256" key="3">
    <source>
        <dbReference type="ARBA" id="ARBA00006915"/>
    </source>
</evidence>
<dbReference type="InterPro" id="IPR017459">
    <property type="entry name" value="Glycosyl_Trfase_fam3_N_dom"/>
</dbReference>
<dbReference type="Pfam" id="PF07831">
    <property type="entry name" value="PYNP_C"/>
    <property type="match status" value="1"/>
</dbReference>
<dbReference type="NCBIfam" id="NF004490">
    <property type="entry name" value="PRK05820.1"/>
    <property type="match status" value="1"/>
</dbReference>
<dbReference type="InterPro" id="IPR018090">
    <property type="entry name" value="Pyrmidine_PPas_bac/euk"/>
</dbReference>
<dbReference type="InterPro" id="IPR013102">
    <property type="entry name" value="PYNP_C"/>
</dbReference>
<dbReference type="Pfam" id="PF02885">
    <property type="entry name" value="Glycos_trans_3N"/>
    <property type="match status" value="1"/>
</dbReference>
<dbReference type="PANTHER" id="PTHR10515">
    <property type="entry name" value="THYMIDINE PHOSPHORYLASE"/>
    <property type="match status" value="1"/>
</dbReference>
<comment type="catalytic activity">
    <reaction evidence="9">
        <text>uridine + phosphate = alpha-D-ribose 1-phosphate + uracil</text>
        <dbReference type="Rhea" id="RHEA:24388"/>
        <dbReference type="ChEBI" id="CHEBI:16704"/>
        <dbReference type="ChEBI" id="CHEBI:17568"/>
        <dbReference type="ChEBI" id="CHEBI:43474"/>
        <dbReference type="ChEBI" id="CHEBI:57720"/>
        <dbReference type="EC" id="2.4.2.2"/>
    </reaction>
</comment>
<dbReference type="SUPFAM" id="SSF54680">
    <property type="entry name" value="Pyrimidine nucleoside phosphorylase C-terminal domain"/>
    <property type="match status" value="1"/>
</dbReference>
<dbReference type="Pfam" id="PF00591">
    <property type="entry name" value="Glycos_transf_3"/>
    <property type="match status" value="1"/>
</dbReference>
<comment type="catalytic activity">
    <reaction evidence="1">
        <text>2'-deoxyuridine + phosphate = 2-deoxy-alpha-D-ribose 1-phosphate + uracil</text>
        <dbReference type="Rhea" id="RHEA:22824"/>
        <dbReference type="ChEBI" id="CHEBI:16450"/>
        <dbReference type="ChEBI" id="CHEBI:17568"/>
        <dbReference type="ChEBI" id="CHEBI:43474"/>
        <dbReference type="ChEBI" id="CHEBI:57259"/>
        <dbReference type="EC" id="2.4.2.2"/>
    </reaction>
</comment>
<keyword evidence="8 12" id="KW-0808">Transferase</keyword>
<dbReference type="NCBIfam" id="TIGR02644">
    <property type="entry name" value="Y_phosphoryl"/>
    <property type="match status" value="1"/>
</dbReference>
<gene>
    <name evidence="12" type="ORF">J2Z79_002456</name>
</gene>
<evidence type="ECO:0000256" key="7">
    <source>
        <dbReference type="ARBA" id="ARBA00022676"/>
    </source>
</evidence>
<keyword evidence="7 12" id="KW-0328">Glycosyltransferase</keyword>
<dbReference type="SUPFAM" id="SSF47648">
    <property type="entry name" value="Nucleoside phosphorylase/phosphoribosyltransferase N-terminal domain"/>
    <property type="match status" value="1"/>
</dbReference>
<evidence type="ECO:0000256" key="1">
    <source>
        <dbReference type="ARBA" id="ARBA00001066"/>
    </source>
</evidence>
<comment type="caution">
    <text evidence="12">The sequence shown here is derived from an EMBL/GenBank/DDBJ whole genome shotgun (WGS) entry which is preliminary data.</text>
</comment>
<dbReference type="RefSeq" id="WP_209467158.1">
    <property type="nucleotide sequence ID" value="NZ_JAGGLG010000021.1"/>
</dbReference>
<dbReference type="InterPro" id="IPR035902">
    <property type="entry name" value="Nuc_phospho_transferase"/>
</dbReference>
<dbReference type="InterPro" id="IPR036320">
    <property type="entry name" value="Glycosyl_Trfase_fam3_N_dom_sf"/>
</dbReference>
<evidence type="ECO:0000256" key="6">
    <source>
        <dbReference type="ARBA" id="ARBA00014680"/>
    </source>
</evidence>
<evidence type="ECO:0000256" key="8">
    <source>
        <dbReference type="ARBA" id="ARBA00022679"/>
    </source>
</evidence>
<dbReference type="Gene3D" id="1.20.970.10">
    <property type="entry name" value="Transferase, Pyrimidine Nucleoside Phosphorylase, Chain C"/>
    <property type="match status" value="1"/>
</dbReference>
<dbReference type="SMART" id="SM00941">
    <property type="entry name" value="PYNP_C"/>
    <property type="match status" value="1"/>
</dbReference>
<name>A0ABS4JU33_9FIRM</name>
<dbReference type="SUPFAM" id="SSF52418">
    <property type="entry name" value="Nucleoside phosphorylase/phosphoribosyltransferase catalytic domain"/>
    <property type="match status" value="1"/>
</dbReference>
<comment type="function">
    <text evidence="2">Catalyzes phosphorolysis of the pyrimidine nucleosides uridine, thymidine and 2'-deoxyuridine with the formation of the corresponding pyrimidine base and ribose-1-phosphate.</text>
</comment>
<protein>
    <recommendedName>
        <fullName evidence="6">Pyrimidine-nucleoside phosphorylase</fullName>
        <ecNumber evidence="5">2.4.2.2</ecNumber>
    </recommendedName>
</protein>
<evidence type="ECO:0000256" key="10">
    <source>
        <dbReference type="ARBA" id="ARBA00048525"/>
    </source>
</evidence>
<dbReference type="InterPro" id="IPR017872">
    <property type="entry name" value="Pyrmidine_PPase_CS"/>
</dbReference>
<evidence type="ECO:0000259" key="11">
    <source>
        <dbReference type="SMART" id="SM00941"/>
    </source>
</evidence>
<accession>A0ABS4JU33</accession>
<dbReference type="PIRSF" id="PIRSF000478">
    <property type="entry name" value="TP_PyNP"/>
    <property type="match status" value="1"/>
</dbReference>
<evidence type="ECO:0000256" key="4">
    <source>
        <dbReference type="ARBA" id="ARBA00011738"/>
    </source>
</evidence>
<dbReference type="PANTHER" id="PTHR10515:SF0">
    <property type="entry name" value="THYMIDINE PHOSPHORYLASE"/>
    <property type="match status" value="1"/>
</dbReference>
<dbReference type="EC" id="2.4.2.2" evidence="5"/>
<evidence type="ECO:0000313" key="13">
    <source>
        <dbReference type="Proteomes" id="UP001519289"/>
    </source>
</evidence>
<comment type="subunit">
    <text evidence="4">Homodimer.</text>
</comment>
<dbReference type="GO" id="GO:0016154">
    <property type="term" value="F:pyrimidine-nucleoside phosphorylase activity"/>
    <property type="evidence" value="ECO:0007669"/>
    <property type="project" value="UniProtKB-EC"/>
</dbReference>
<feature type="domain" description="Pyrimidine nucleoside phosphorylase C-terminal" evidence="11">
    <location>
        <begin position="345"/>
        <end position="419"/>
    </location>
</feature>
<dbReference type="Proteomes" id="UP001519289">
    <property type="component" value="Unassembled WGS sequence"/>
</dbReference>
<comment type="similarity">
    <text evidence="3">Belongs to the thymidine/pyrimidine-nucleoside phosphorylase family.</text>
</comment>
<evidence type="ECO:0000256" key="2">
    <source>
        <dbReference type="ARBA" id="ARBA00003877"/>
    </source>
</evidence>
<sequence>MRAYDIIYRKRMGEELTTEEIRALVSGFVSGEVPDYQMAAWAMAVCIRGMTPRETADLTMAMAESGDQIDLSAIAGRKVDKHSTGGVGDKVSLVLVPLVAACGAPVAKMSGRGLGHTGGTLDKLESIPGFRVELSPEEFVAQVNRIGCAVAGQTGDLVPADKKLYALRDVTATVDSIPLIASSIMAKKIAGGADAVVLDVKTGSGAFMKSLDEAFRLAEAMVAIGRQVGREVAALVSDMDQPLGHAVGNALEVAEAIETLRGFGPKDLEEICLQLGAQMLRLAGVAADGAEARKMLLRALRSGRGLSKLIEMVEAQGGDAGCIRQPVKLPRAQRVVPVTAPEGGYVQSITALEVGVAAQLLGAGRETKESPIDLSVGVVLRKKVGEPVAPGDVLAELHVSDDRRLAEAQERLLGAYRIGPGQPAPRPLVYGLVTDAGTERWA</sequence>
<dbReference type="Gene3D" id="3.90.1170.30">
    <property type="entry name" value="Pyrimidine nucleoside phosphorylase-like, C-terminal domain"/>
    <property type="match status" value="1"/>
</dbReference>
<reference evidence="12 13" key="1">
    <citation type="submission" date="2021-03" db="EMBL/GenBank/DDBJ databases">
        <title>Genomic Encyclopedia of Type Strains, Phase IV (KMG-IV): sequencing the most valuable type-strain genomes for metagenomic binning, comparative biology and taxonomic classification.</title>
        <authorList>
            <person name="Goeker M."/>
        </authorList>
    </citation>
    <scope>NUCLEOTIDE SEQUENCE [LARGE SCALE GENOMIC DNA]</scope>
    <source>
        <strain evidence="12 13">DSM 27138</strain>
    </source>
</reference>
<dbReference type="EMBL" id="JAGGLG010000021">
    <property type="protein sequence ID" value="MBP2019040.1"/>
    <property type="molecule type" value="Genomic_DNA"/>
</dbReference>
<keyword evidence="13" id="KW-1185">Reference proteome</keyword>
<dbReference type="InterPro" id="IPR000312">
    <property type="entry name" value="Glycosyl_Trfase_fam3"/>
</dbReference>
<evidence type="ECO:0000256" key="9">
    <source>
        <dbReference type="ARBA" id="ARBA00048453"/>
    </source>
</evidence>
<dbReference type="Gene3D" id="3.40.1030.10">
    <property type="entry name" value="Nucleoside phosphorylase/phosphoribosyltransferase catalytic domain"/>
    <property type="match status" value="1"/>
</dbReference>
<dbReference type="InterPro" id="IPR000053">
    <property type="entry name" value="Thymidine/pyrmidine_PPase"/>
</dbReference>
<comment type="catalytic activity">
    <reaction evidence="10">
        <text>thymidine + phosphate = 2-deoxy-alpha-D-ribose 1-phosphate + thymine</text>
        <dbReference type="Rhea" id="RHEA:16037"/>
        <dbReference type="ChEBI" id="CHEBI:17748"/>
        <dbReference type="ChEBI" id="CHEBI:17821"/>
        <dbReference type="ChEBI" id="CHEBI:43474"/>
        <dbReference type="ChEBI" id="CHEBI:57259"/>
        <dbReference type="EC" id="2.4.2.2"/>
    </reaction>
</comment>
<dbReference type="InterPro" id="IPR036566">
    <property type="entry name" value="PYNP-like_C_sf"/>
</dbReference>
<evidence type="ECO:0000313" key="12">
    <source>
        <dbReference type="EMBL" id="MBP2019040.1"/>
    </source>
</evidence>
<dbReference type="NCBIfam" id="NF004747">
    <property type="entry name" value="PRK06078.1"/>
    <property type="match status" value="1"/>
</dbReference>
<evidence type="ECO:0000256" key="5">
    <source>
        <dbReference type="ARBA" id="ARBA00011889"/>
    </source>
</evidence>